<accession>M5S538</accession>
<dbReference type="PATRIC" id="fig|1265738.3.peg.1756"/>
<organism evidence="1 2">
    <name type="scientific">Rhodopirellula maiorica SM1</name>
    <dbReference type="NCBI Taxonomy" id="1265738"/>
    <lineage>
        <taxon>Bacteria</taxon>
        <taxon>Pseudomonadati</taxon>
        <taxon>Planctomycetota</taxon>
        <taxon>Planctomycetia</taxon>
        <taxon>Pirellulales</taxon>
        <taxon>Pirellulaceae</taxon>
        <taxon>Novipirellula</taxon>
    </lineage>
</organism>
<protein>
    <submittedName>
        <fullName evidence="1">Uncharacterized protein</fullName>
    </submittedName>
</protein>
<proteinExistence type="predicted"/>
<reference evidence="1 2" key="1">
    <citation type="journal article" date="2013" name="Mar. Genomics">
        <title>Expression of sulfatases in Rhodopirellula baltica and the diversity of sulfatases in the genus Rhodopirellula.</title>
        <authorList>
            <person name="Wegner C.E."/>
            <person name="Richter-Heitmann T."/>
            <person name="Klindworth A."/>
            <person name="Klockow C."/>
            <person name="Richter M."/>
            <person name="Achstetter T."/>
            <person name="Glockner F.O."/>
            <person name="Harder J."/>
        </authorList>
    </citation>
    <scope>NUCLEOTIDE SEQUENCE [LARGE SCALE GENOMIC DNA]</scope>
    <source>
        <strain evidence="1 2">SM1</strain>
    </source>
</reference>
<keyword evidence="2" id="KW-1185">Reference proteome</keyword>
<name>M5S538_9BACT</name>
<dbReference type="Proteomes" id="UP000011991">
    <property type="component" value="Unassembled WGS sequence"/>
</dbReference>
<gene>
    <name evidence="1" type="ORF">RMSM_01764</name>
</gene>
<dbReference type="AlphaFoldDB" id="M5S538"/>
<dbReference type="EMBL" id="ANOG01000261">
    <property type="protein sequence ID" value="EMI21284.1"/>
    <property type="molecule type" value="Genomic_DNA"/>
</dbReference>
<evidence type="ECO:0000313" key="2">
    <source>
        <dbReference type="Proteomes" id="UP000011991"/>
    </source>
</evidence>
<evidence type="ECO:0000313" key="1">
    <source>
        <dbReference type="EMBL" id="EMI21284.1"/>
    </source>
</evidence>
<comment type="caution">
    <text evidence="1">The sequence shown here is derived from an EMBL/GenBank/DDBJ whole genome shotgun (WGS) entry which is preliminary data.</text>
</comment>
<sequence>MIKPEPWREWCGFCGRNRLQKSLRQAYPLMNVKIQQEMLVPNALFGLA</sequence>